<dbReference type="InterPro" id="IPR050261">
    <property type="entry name" value="FrsA_esterase"/>
</dbReference>
<feature type="domain" description="Acetyl xylan esterase" evidence="2">
    <location>
        <begin position="45"/>
        <end position="229"/>
    </location>
</feature>
<dbReference type="Pfam" id="PF05448">
    <property type="entry name" value="AXE1"/>
    <property type="match status" value="1"/>
</dbReference>
<keyword evidence="1 3" id="KW-0378">Hydrolase</keyword>
<sequence>MIKKNWMKITLTTITVLTLLATFWYTKFALKPYQVTPNQLAETYSYQVENANVTLTQLENGHYAINYQSFDGENVNGQLVYPEHYDGSKPMPLLIGVHAMGRSYIRWLQDSFKNTDTIEQTDELANMALAKGYAVLVIDARNHGKRKNLDYNIKKVMYDLWFWGKREPYETMIIDTVKDHRVLLDWVATQQQFDQNEISVAGYSMGGQISLILASLDTRINKVLSIVPPASSDNVARVSPLNFVKQLSAEKTWLVTADNDQYANKQENIALFNAIANTQKHHIVIQGEHELPEGYYTQLEGWYE</sequence>
<evidence type="ECO:0000259" key="2">
    <source>
        <dbReference type="Pfam" id="PF05448"/>
    </source>
</evidence>
<evidence type="ECO:0000313" key="3">
    <source>
        <dbReference type="EMBL" id="MEI4549789.1"/>
    </source>
</evidence>
<proteinExistence type="predicted"/>
<dbReference type="Proteomes" id="UP001382455">
    <property type="component" value="Unassembled WGS sequence"/>
</dbReference>
<accession>A0ABU8ES36</accession>
<gene>
    <name evidence="3" type="ORF">WAE96_08860</name>
</gene>
<evidence type="ECO:0000313" key="4">
    <source>
        <dbReference type="Proteomes" id="UP001382455"/>
    </source>
</evidence>
<reference evidence="3 4" key="1">
    <citation type="submission" date="2023-12" db="EMBL/GenBank/DDBJ databases">
        <title>Friends and Foes: Symbiotic and Algicidal bacterial influence on Karenia brevis blooms.</title>
        <authorList>
            <person name="Fei C."/>
            <person name="Mohamed A.R."/>
            <person name="Booker A."/>
            <person name="Arshad M."/>
            <person name="Klass S."/>
            <person name="Ahn S."/>
            <person name="Gilbert P.M."/>
            <person name="Heil C.A."/>
            <person name="Martinez J.M."/>
            <person name="Amin S.A."/>
        </authorList>
    </citation>
    <scope>NUCLEOTIDE SEQUENCE [LARGE SCALE GENOMIC DNA]</scope>
    <source>
        <strain evidence="3 4">CE15</strain>
    </source>
</reference>
<dbReference type="GO" id="GO:0016787">
    <property type="term" value="F:hydrolase activity"/>
    <property type="evidence" value="ECO:0007669"/>
    <property type="project" value="UniProtKB-KW"/>
</dbReference>
<dbReference type="RefSeq" id="WP_336435210.1">
    <property type="nucleotide sequence ID" value="NZ_JBAWKS010000001.1"/>
</dbReference>
<dbReference type="PANTHER" id="PTHR22946:SF9">
    <property type="entry name" value="POLYKETIDE TRANSFERASE AF380"/>
    <property type="match status" value="1"/>
</dbReference>
<organism evidence="3 4">
    <name type="scientific">Pseudoalteromonas spongiae</name>
    <dbReference type="NCBI Taxonomy" id="298657"/>
    <lineage>
        <taxon>Bacteria</taxon>
        <taxon>Pseudomonadati</taxon>
        <taxon>Pseudomonadota</taxon>
        <taxon>Gammaproteobacteria</taxon>
        <taxon>Alteromonadales</taxon>
        <taxon>Pseudoalteromonadaceae</taxon>
        <taxon>Pseudoalteromonas</taxon>
    </lineage>
</organism>
<dbReference type="Gene3D" id="3.40.50.1820">
    <property type="entry name" value="alpha/beta hydrolase"/>
    <property type="match status" value="1"/>
</dbReference>
<dbReference type="InterPro" id="IPR029058">
    <property type="entry name" value="AB_hydrolase_fold"/>
</dbReference>
<dbReference type="SUPFAM" id="SSF53474">
    <property type="entry name" value="alpha/beta-Hydrolases"/>
    <property type="match status" value="1"/>
</dbReference>
<dbReference type="PANTHER" id="PTHR22946">
    <property type="entry name" value="DIENELACTONE HYDROLASE DOMAIN-CONTAINING PROTEIN-RELATED"/>
    <property type="match status" value="1"/>
</dbReference>
<name>A0ABU8ES36_9GAMM</name>
<protein>
    <submittedName>
        <fullName evidence="3">Alpha/beta fold hydrolase</fullName>
    </submittedName>
</protein>
<comment type="caution">
    <text evidence="3">The sequence shown here is derived from an EMBL/GenBank/DDBJ whole genome shotgun (WGS) entry which is preliminary data.</text>
</comment>
<dbReference type="EMBL" id="JBAWKS010000001">
    <property type="protein sequence ID" value="MEI4549789.1"/>
    <property type="molecule type" value="Genomic_DNA"/>
</dbReference>
<evidence type="ECO:0000256" key="1">
    <source>
        <dbReference type="ARBA" id="ARBA00022801"/>
    </source>
</evidence>
<dbReference type="InterPro" id="IPR008391">
    <property type="entry name" value="AXE1_dom"/>
</dbReference>
<keyword evidence="4" id="KW-1185">Reference proteome</keyword>